<evidence type="ECO:0000256" key="2">
    <source>
        <dbReference type="ARBA" id="ARBA00022475"/>
    </source>
</evidence>
<evidence type="ECO:0000256" key="3">
    <source>
        <dbReference type="ARBA" id="ARBA00022676"/>
    </source>
</evidence>
<dbReference type="AlphaFoldDB" id="A0A081CAW4"/>
<feature type="transmembrane region" description="Helical" evidence="8">
    <location>
        <begin position="291"/>
        <end position="309"/>
    </location>
</feature>
<evidence type="ECO:0000256" key="8">
    <source>
        <dbReference type="SAM" id="Phobius"/>
    </source>
</evidence>
<keyword evidence="7 8" id="KW-0472">Membrane</keyword>
<keyword evidence="6 8" id="KW-1133">Transmembrane helix</keyword>
<dbReference type="GO" id="GO:0009103">
    <property type="term" value="P:lipopolysaccharide biosynthetic process"/>
    <property type="evidence" value="ECO:0007669"/>
    <property type="project" value="UniProtKB-ARBA"/>
</dbReference>
<dbReference type="eggNOG" id="COG1807">
    <property type="taxonomic scope" value="Bacteria"/>
</dbReference>
<evidence type="ECO:0000256" key="6">
    <source>
        <dbReference type="ARBA" id="ARBA00022989"/>
    </source>
</evidence>
<feature type="transmembrane region" description="Helical" evidence="8">
    <location>
        <begin position="315"/>
        <end position="332"/>
    </location>
</feature>
<feature type="transmembrane region" description="Helical" evidence="8">
    <location>
        <begin position="116"/>
        <end position="134"/>
    </location>
</feature>
<keyword evidence="11" id="KW-1185">Reference proteome</keyword>
<dbReference type="InterPro" id="IPR050297">
    <property type="entry name" value="LipidA_mod_glycosyltrf_83"/>
</dbReference>
<evidence type="ECO:0000313" key="11">
    <source>
        <dbReference type="Proteomes" id="UP000030661"/>
    </source>
</evidence>
<feature type="transmembrane region" description="Helical" evidence="8">
    <location>
        <begin position="210"/>
        <end position="227"/>
    </location>
</feature>
<dbReference type="PANTHER" id="PTHR33908:SF3">
    <property type="entry name" value="UNDECAPRENYL PHOSPHATE-ALPHA-4-AMINO-4-DEOXY-L-ARABINOSE ARABINOSYL TRANSFERASE"/>
    <property type="match status" value="1"/>
</dbReference>
<dbReference type="STRING" id="1499967.U27_02548"/>
<sequence>MKKMIKPFHWHISGLLFLCILAFGFNIDQNDFWKWQEDRRPEISREMVASGDWLIPRLNGMIFTTKPPLYYWSVAASFCLSGKFDEMSARVPSLLSAIGGVLITYCWANALLSARIGLLAGIMLTTTFLYVLMARMAQIDMLLTMFTTASLACFSVGMHKRKTGWYYLGYVCAGLGALTKNPIGVVIPFLAVLGFILVTRQFRLIREMKPCWGGIIVLLIVLPWYIAVYQRYPEVLEVVWTETVGRYVDPENTPRLEPFYYYLPVLFTFAPWILFLPGAVMRVVRDHAQKVSLFLLIAAMGIFLLFSSVGSKKSYYLLPMAPVLAMLSATVWDDYLTRPFSELSCWRRRLMTGAIFFSLSALCLVGTLLPVASFIYLPQQAIVSTGVGIVLCCLGVSLFLTFRRGMPWMVFGLYVTAVLILYLFTVKIIIPPLNAYASHKPFFQETARIVGDQKIVAYKYTGADAHFYMQRVFPNFEDVKIFEQIGSEKGTVFVIIHGNHYDKLQREQPHLMKHLQIVFEYVMVDRFQPGKSKRLLLLQTKSAEDKGHVFQTSQLAIQVEAEVSPPRPVQLVWKNSLLS</sequence>
<accession>A0A081CAW4</accession>
<dbReference type="EMBL" id="DF820482">
    <property type="protein sequence ID" value="GAK61719.1"/>
    <property type="molecule type" value="Genomic_DNA"/>
</dbReference>
<dbReference type="Proteomes" id="UP000030661">
    <property type="component" value="Unassembled WGS sequence"/>
</dbReference>
<feature type="domain" description="Glycosyltransferase RgtA/B/C/D-like" evidence="9">
    <location>
        <begin position="66"/>
        <end position="225"/>
    </location>
</feature>
<protein>
    <recommendedName>
        <fullName evidence="9">Glycosyltransferase RgtA/B/C/D-like domain-containing protein</fullName>
    </recommendedName>
</protein>
<feature type="transmembrane region" description="Helical" evidence="8">
    <location>
        <begin position="382"/>
        <end position="402"/>
    </location>
</feature>
<feature type="transmembrane region" description="Helical" evidence="8">
    <location>
        <begin position="91"/>
        <end position="110"/>
    </location>
</feature>
<dbReference type="GO" id="GO:0005886">
    <property type="term" value="C:plasma membrane"/>
    <property type="evidence" value="ECO:0007669"/>
    <property type="project" value="UniProtKB-SubCell"/>
</dbReference>
<evidence type="ECO:0000256" key="5">
    <source>
        <dbReference type="ARBA" id="ARBA00022692"/>
    </source>
</evidence>
<dbReference type="GO" id="GO:0010041">
    <property type="term" value="P:response to iron(III) ion"/>
    <property type="evidence" value="ECO:0007669"/>
    <property type="project" value="TreeGrafter"/>
</dbReference>
<name>A0A081CAW4_VECG1</name>
<comment type="subcellular location">
    <subcellularLocation>
        <location evidence="1">Cell membrane</location>
        <topology evidence="1">Multi-pass membrane protein</topology>
    </subcellularLocation>
</comment>
<feature type="transmembrane region" description="Helical" evidence="8">
    <location>
        <begin position="409"/>
        <end position="430"/>
    </location>
</feature>
<reference evidence="10" key="1">
    <citation type="journal article" date="2015" name="PeerJ">
        <title>First genomic representation of candidate bacterial phylum KSB3 points to enhanced environmental sensing as a trigger of wastewater bulking.</title>
        <authorList>
            <person name="Sekiguchi Y."/>
            <person name="Ohashi A."/>
            <person name="Parks D.H."/>
            <person name="Yamauchi T."/>
            <person name="Tyson G.W."/>
            <person name="Hugenholtz P."/>
        </authorList>
    </citation>
    <scope>NUCLEOTIDE SEQUENCE [LARGE SCALE GENOMIC DNA]</scope>
</reference>
<evidence type="ECO:0000256" key="4">
    <source>
        <dbReference type="ARBA" id="ARBA00022679"/>
    </source>
</evidence>
<keyword evidence="4" id="KW-0808">Transferase</keyword>
<proteinExistence type="predicted"/>
<evidence type="ECO:0000259" key="9">
    <source>
        <dbReference type="Pfam" id="PF13231"/>
    </source>
</evidence>
<dbReference type="PANTHER" id="PTHR33908">
    <property type="entry name" value="MANNOSYLTRANSFERASE YKCB-RELATED"/>
    <property type="match status" value="1"/>
</dbReference>
<dbReference type="GO" id="GO:0016763">
    <property type="term" value="F:pentosyltransferase activity"/>
    <property type="evidence" value="ECO:0007669"/>
    <property type="project" value="TreeGrafter"/>
</dbReference>
<feature type="transmembrane region" description="Helical" evidence="8">
    <location>
        <begin position="165"/>
        <end position="198"/>
    </location>
</feature>
<evidence type="ECO:0000256" key="7">
    <source>
        <dbReference type="ARBA" id="ARBA00023136"/>
    </source>
</evidence>
<feature type="transmembrane region" description="Helical" evidence="8">
    <location>
        <begin position="353"/>
        <end position="376"/>
    </location>
</feature>
<feature type="transmembrane region" description="Helical" evidence="8">
    <location>
        <begin position="259"/>
        <end position="279"/>
    </location>
</feature>
<evidence type="ECO:0000256" key="1">
    <source>
        <dbReference type="ARBA" id="ARBA00004651"/>
    </source>
</evidence>
<dbReference type="Pfam" id="PF13231">
    <property type="entry name" value="PMT_2"/>
    <property type="match status" value="1"/>
</dbReference>
<gene>
    <name evidence="10" type="ORF">U27_02548</name>
</gene>
<keyword evidence="5 8" id="KW-0812">Transmembrane</keyword>
<organism evidence="10">
    <name type="scientific">Vecturithrix granuli</name>
    <dbReference type="NCBI Taxonomy" id="1499967"/>
    <lineage>
        <taxon>Bacteria</taxon>
        <taxon>Candidatus Moduliflexota</taxon>
        <taxon>Candidatus Vecturitrichia</taxon>
        <taxon>Candidatus Vecturitrichales</taxon>
        <taxon>Candidatus Vecturitrichaceae</taxon>
        <taxon>Candidatus Vecturithrix</taxon>
    </lineage>
</organism>
<keyword evidence="2" id="KW-1003">Cell membrane</keyword>
<dbReference type="HOGENOM" id="CLU_482055_0_0_0"/>
<keyword evidence="3" id="KW-0328">Glycosyltransferase</keyword>
<evidence type="ECO:0000313" key="10">
    <source>
        <dbReference type="EMBL" id="GAK61719.1"/>
    </source>
</evidence>
<dbReference type="InterPro" id="IPR038731">
    <property type="entry name" value="RgtA/B/C-like"/>
</dbReference>